<dbReference type="InterPro" id="IPR053304">
    <property type="entry name" value="RNA_M5U_MTase"/>
</dbReference>
<evidence type="ECO:0000259" key="2">
    <source>
        <dbReference type="Pfam" id="PF07732"/>
    </source>
</evidence>
<proteinExistence type="predicted"/>
<protein>
    <recommendedName>
        <fullName evidence="2">Plastocyanin-like domain-containing protein</fullName>
    </recommendedName>
</protein>
<dbReference type="Proteomes" id="UP000019116">
    <property type="component" value="Chromosome 5D"/>
</dbReference>
<evidence type="ECO:0000313" key="4">
    <source>
        <dbReference type="Proteomes" id="UP000019116"/>
    </source>
</evidence>
<feature type="region of interest" description="Disordered" evidence="1">
    <location>
        <begin position="1"/>
        <end position="20"/>
    </location>
</feature>
<dbReference type="STRING" id="4565.A0A3B6MN81"/>
<dbReference type="EnsemblPlants" id="TraesCS5D02G087000.1">
    <property type="protein sequence ID" value="TraesCS5D02G087000.1"/>
    <property type="gene ID" value="TraesCS5D02G087000"/>
</dbReference>
<dbReference type="PANTHER" id="PTHR47548:SF1">
    <property type="entry name" value="S-ADENOSYL-L-METHIONINE-DEPENDENT METHYLTRANSFERASES SUPERFAMILY PROTEIN"/>
    <property type="match status" value="1"/>
</dbReference>
<feature type="region of interest" description="Disordered" evidence="1">
    <location>
        <begin position="131"/>
        <end position="161"/>
    </location>
</feature>
<dbReference type="PANTHER" id="PTHR47548">
    <property type="entry name" value="BNAA06G32370D PROTEIN"/>
    <property type="match status" value="1"/>
</dbReference>
<reference evidence="3" key="1">
    <citation type="submission" date="2018-08" db="EMBL/GenBank/DDBJ databases">
        <authorList>
            <person name="Rossello M."/>
        </authorList>
    </citation>
    <scope>NUCLEOTIDE SEQUENCE [LARGE SCALE GENOMIC DNA]</scope>
    <source>
        <strain evidence="3">cv. Chinese Spring</strain>
    </source>
</reference>
<organism evidence="3">
    <name type="scientific">Triticum aestivum</name>
    <name type="common">Wheat</name>
    <dbReference type="NCBI Taxonomy" id="4565"/>
    <lineage>
        <taxon>Eukaryota</taxon>
        <taxon>Viridiplantae</taxon>
        <taxon>Streptophyta</taxon>
        <taxon>Embryophyta</taxon>
        <taxon>Tracheophyta</taxon>
        <taxon>Spermatophyta</taxon>
        <taxon>Magnoliopsida</taxon>
        <taxon>Liliopsida</taxon>
        <taxon>Poales</taxon>
        <taxon>Poaceae</taxon>
        <taxon>BOP clade</taxon>
        <taxon>Pooideae</taxon>
        <taxon>Triticodae</taxon>
        <taxon>Triticeae</taxon>
        <taxon>Triticinae</taxon>
        <taxon>Triticum</taxon>
    </lineage>
</organism>
<reference evidence="3" key="2">
    <citation type="submission" date="2018-10" db="UniProtKB">
        <authorList>
            <consortium name="EnsemblPlants"/>
        </authorList>
    </citation>
    <scope>IDENTIFICATION</scope>
</reference>
<accession>A0A3B6MN81</accession>
<sequence length="234" mass="25244">MAAAGGPLQGQARPGQACWPPSRVTASAVTTATSSSLEAAAPLKADLRHVSDPSISSLQQCSGCTHEFDLEKPPVLQEVADFFSGHGIEDFTFSRGRLSEWRCRAKLVVRGTPEKPLIGLYREGTHTVQDIPDCRGRTGGTATSDGMKPGHGNPPQPSRPRRRSVLWYESFLHFKISTYGGRQHARALHSSSCSVLGLMLAAVQGILINMQFPGPQIDAVTNDNIVINVFNNLI</sequence>
<dbReference type="InterPro" id="IPR011707">
    <property type="entry name" value="Cu-oxidase-like_N"/>
</dbReference>
<dbReference type="Gramene" id="TraesCS5D03G0210900.1">
    <property type="protein sequence ID" value="TraesCS5D03G0210900.1.CDS"/>
    <property type="gene ID" value="TraesCS5D03G0210900"/>
</dbReference>
<dbReference type="Gramene" id="TraesWEE_scaffold_122097_01G000100.1">
    <property type="protein sequence ID" value="TraesWEE_scaffold_122097_01G000100.1"/>
    <property type="gene ID" value="TraesWEE_scaffold_122097_01G000100"/>
</dbReference>
<evidence type="ECO:0000313" key="3">
    <source>
        <dbReference type="EnsemblPlants" id="TraesCS5D02G087000.1"/>
    </source>
</evidence>
<dbReference type="PaxDb" id="4565-Traes_7DL_AECFE2B21.1"/>
<dbReference type="GO" id="GO:0005507">
    <property type="term" value="F:copper ion binding"/>
    <property type="evidence" value="ECO:0007669"/>
    <property type="project" value="InterPro"/>
</dbReference>
<dbReference type="Pfam" id="PF07732">
    <property type="entry name" value="Cu-oxidase_3"/>
    <property type="match status" value="1"/>
</dbReference>
<feature type="domain" description="Plastocyanin-like" evidence="2">
    <location>
        <begin position="203"/>
        <end position="233"/>
    </location>
</feature>
<keyword evidence="4" id="KW-1185">Reference proteome</keyword>
<dbReference type="Gramene" id="TraesCS5D02G087000.1">
    <property type="protein sequence ID" value="TraesCS5D02G087000.1"/>
    <property type="gene ID" value="TraesCS5D02G087000"/>
</dbReference>
<dbReference type="OrthoDB" id="10250660at2759"/>
<evidence type="ECO:0000256" key="1">
    <source>
        <dbReference type="SAM" id="MobiDB-lite"/>
    </source>
</evidence>
<name>A0A3B6MN81_WHEAT</name>
<dbReference type="OMA" id="DSTRYCV"/>
<dbReference type="AlphaFoldDB" id="A0A3B6MN81"/>